<dbReference type="EC" id="1.1.3.-" evidence="7"/>
<dbReference type="Proteomes" id="UP000477911">
    <property type="component" value="Unassembled WGS sequence"/>
</dbReference>
<keyword evidence="3" id="KW-0274">FAD</keyword>
<evidence type="ECO:0000313" key="7">
    <source>
        <dbReference type="EMBL" id="MXN20032.1"/>
    </source>
</evidence>
<sequence>MQHDYCVIGGGIVGLATARALLQRTPGASLVLLEKEPRLGLHQTGHNSGVIHSGIYYAPGSFKARLCREGAARTKEFCQQHAIPYETRGKMIVATRPEEIPRLDALHGRAAENGIRAELLPGEEVMRREPAVTALKGIFVPEAAIVNYTLLLQAMAKEITEQGAEIRYGTRPGAITETAGGVTVSGPGFQLEARRLVACAGLQSDRVARLAGLDLDLRIVPFRGEYYRLAPRLDSIVHAMIYPVPEPGLPFLGTHLTPMIDGSVSVGPNAMLGLAREGYPKFSVNLRDTAEMMAFPGFWRSIARFLRPGLKELGNSLFKARYLAECRRYCPELQLTDLTPMTCGIRAQAVRRDGTMLHDFVFRETPRMLHVCNAPSPAATSALPIGTLVADRLLGPASA</sequence>
<gene>
    <name evidence="7" type="primary">lhgO</name>
    <name evidence="7" type="ORF">GR170_19530</name>
</gene>
<dbReference type="GO" id="GO:0005737">
    <property type="term" value="C:cytoplasm"/>
    <property type="evidence" value="ECO:0007669"/>
    <property type="project" value="TreeGrafter"/>
</dbReference>
<evidence type="ECO:0000256" key="3">
    <source>
        <dbReference type="ARBA" id="ARBA00022827"/>
    </source>
</evidence>
<dbReference type="Pfam" id="PF01266">
    <property type="entry name" value="DAO"/>
    <property type="match status" value="1"/>
</dbReference>
<dbReference type="SUPFAM" id="SSF51905">
    <property type="entry name" value="FAD/NAD(P)-binding domain"/>
    <property type="match status" value="1"/>
</dbReference>
<evidence type="ECO:0000256" key="4">
    <source>
        <dbReference type="ARBA" id="ARBA00023002"/>
    </source>
</evidence>
<keyword evidence="4 7" id="KW-0560">Oxidoreductase</keyword>
<dbReference type="InterPro" id="IPR036188">
    <property type="entry name" value="FAD/NAD-bd_sf"/>
</dbReference>
<evidence type="ECO:0000313" key="8">
    <source>
        <dbReference type="Proteomes" id="UP000477911"/>
    </source>
</evidence>
<dbReference type="Gene3D" id="3.50.50.60">
    <property type="entry name" value="FAD/NAD(P)-binding domain"/>
    <property type="match status" value="1"/>
</dbReference>
<dbReference type="AlphaFoldDB" id="A0A6L7G8Q1"/>
<dbReference type="GO" id="GO:0047545">
    <property type="term" value="F:(S)-2-hydroxyglutarate dehydrogenase activity"/>
    <property type="evidence" value="ECO:0007669"/>
    <property type="project" value="TreeGrafter"/>
</dbReference>
<comment type="cofactor">
    <cofactor evidence="1">
        <name>FAD</name>
        <dbReference type="ChEBI" id="CHEBI:57692"/>
    </cofactor>
</comment>
<evidence type="ECO:0000256" key="1">
    <source>
        <dbReference type="ARBA" id="ARBA00001974"/>
    </source>
</evidence>
<comment type="similarity">
    <text evidence="5">Belongs to the L2HGDH family.</text>
</comment>
<feature type="domain" description="FAD dependent oxidoreductase" evidence="6">
    <location>
        <begin position="4"/>
        <end position="392"/>
    </location>
</feature>
<evidence type="ECO:0000259" key="6">
    <source>
        <dbReference type="Pfam" id="PF01266"/>
    </source>
</evidence>
<organism evidence="7 8">
    <name type="scientific">Pseudooceanicola albus</name>
    <dbReference type="NCBI Taxonomy" id="2692189"/>
    <lineage>
        <taxon>Bacteria</taxon>
        <taxon>Pseudomonadati</taxon>
        <taxon>Pseudomonadota</taxon>
        <taxon>Alphaproteobacteria</taxon>
        <taxon>Rhodobacterales</taxon>
        <taxon>Paracoccaceae</taxon>
        <taxon>Pseudooceanicola</taxon>
    </lineage>
</organism>
<reference evidence="7 8" key="1">
    <citation type="submission" date="2019-12" db="EMBL/GenBank/DDBJ databases">
        <authorList>
            <person name="Li M."/>
        </authorList>
    </citation>
    <scope>NUCLEOTIDE SEQUENCE [LARGE SCALE GENOMIC DNA]</scope>
    <source>
        <strain evidence="7 8">GBMRC 2024</strain>
    </source>
</reference>
<keyword evidence="8" id="KW-1185">Reference proteome</keyword>
<evidence type="ECO:0000256" key="2">
    <source>
        <dbReference type="ARBA" id="ARBA00022630"/>
    </source>
</evidence>
<name>A0A6L7G8Q1_9RHOB</name>
<protein>
    <submittedName>
        <fullName evidence="7">L-2-hydroxyglutarate oxidase</fullName>
        <ecNumber evidence="7">1.1.3.-</ecNumber>
    </submittedName>
</protein>
<comment type="caution">
    <text evidence="7">The sequence shown here is derived from an EMBL/GenBank/DDBJ whole genome shotgun (WGS) entry which is preliminary data.</text>
</comment>
<dbReference type="Gene3D" id="3.30.9.10">
    <property type="entry name" value="D-Amino Acid Oxidase, subunit A, domain 2"/>
    <property type="match status" value="1"/>
</dbReference>
<proteinExistence type="inferred from homology"/>
<dbReference type="PANTHER" id="PTHR43104">
    <property type="entry name" value="L-2-HYDROXYGLUTARATE DEHYDROGENASE, MITOCHONDRIAL"/>
    <property type="match status" value="1"/>
</dbReference>
<evidence type="ECO:0000256" key="5">
    <source>
        <dbReference type="ARBA" id="ARBA00037941"/>
    </source>
</evidence>
<dbReference type="RefSeq" id="WP_160896157.1">
    <property type="nucleotide sequence ID" value="NZ_WUMU01000023.1"/>
</dbReference>
<dbReference type="EMBL" id="WUMU01000023">
    <property type="protein sequence ID" value="MXN20032.1"/>
    <property type="molecule type" value="Genomic_DNA"/>
</dbReference>
<dbReference type="InterPro" id="IPR006076">
    <property type="entry name" value="FAD-dep_OxRdtase"/>
</dbReference>
<keyword evidence="2" id="KW-0285">Flavoprotein</keyword>
<dbReference type="NCBIfam" id="NF008726">
    <property type="entry name" value="PRK11728.1"/>
    <property type="match status" value="1"/>
</dbReference>
<dbReference type="PANTHER" id="PTHR43104:SF2">
    <property type="entry name" value="L-2-HYDROXYGLUTARATE DEHYDROGENASE, MITOCHONDRIAL"/>
    <property type="match status" value="1"/>
</dbReference>
<accession>A0A6L7G8Q1</accession>